<gene>
    <name evidence="2" type="ORF">PIB30_017268</name>
</gene>
<accession>A0ABU6Q7F4</accession>
<dbReference type="Proteomes" id="UP001341840">
    <property type="component" value="Unassembled WGS sequence"/>
</dbReference>
<organism evidence="2 3">
    <name type="scientific">Stylosanthes scabra</name>
    <dbReference type="NCBI Taxonomy" id="79078"/>
    <lineage>
        <taxon>Eukaryota</taxon>
        <taxon>Viridiplantae</taxon>
        <taxon>Streptophyta</taxon>
        <taxon>Embryophyta</taxon>
        <taxon>Tracheophyta</taxon>
        <taxon>Spermatophyta</taxon>
        <taxon>Magnoliopsida</taxon>
        <taxon>eudicotyledons</taxon>
        <taxon>Gunneridae</taxon>
        <taxon>Pentapetalae</taxon>
        <taxon>rosids</taxon>
        <taxon>fabids</taxon>
        <taxon>Fabales</taxon>
        <taxon>Fabaceae</taxon>
        <taxon>Papilionoideae</taxon>
        <taxon>50 kb inversion clade</taxon>
        <taxon>dalbergioids sensu lato</taxon>
        <taxon>Dalbergieae</taxon>
        <taxon>Pterocarpus clade</taxon>
        <taxon>Stylosanthes</taxon>
    </lineage>
</organism>
<sequence length="94" mass="10133">MLEGEVTDLIEGNGKVQLGEDRNKKNNDEISIIMRKKGYNTVKEGSGWDPGGSKNSDSDADQRLLLTVMTTLSSFAGSIEEKKEAAPMAVAMGK</sequence>
<reference evidence="2 3" key="1">
    <citation type="journal article" date="2023" name="Plants (Basel)">
        <title>Bridging the Gap: Combining Genomics and Transcriptomics Approaches to Understand Stylosanthes scabra, an Orphan Legume from the Brazilian Caatinga.</title>
        <authorList>
            <person name="Ferreira-Neto J.R.C."/>
            <person name="da Silva M.D."/>
            <person name="Binneck E."/>
            <person name="de Melo N.F."/>
            <person name="da Silva R.H."/>
            <person name="de Melo A.L.T.M."/>
            <person name="Pandolfi V."/>
            <person name="Bustamante F.O."/>
            <person name="Brasileiro-Vidal A.C."/>
            <person name="Benko-Iseppon A.M."/>
        </authorList>
    </citation>
    <scope>NUCLEOTIDE SEQUENCE [LARGE SCALE GENOMIC DNA]</scope>
    <source>
        <tissue evidence="2">Leaves</tissue>
    </source>
</reference>
<feature type="region of interest" description="Disordered" evidence="1">
    <location>
        <begin position="1"/>
        <end position="27"/>
    </location>
</feature>
<dbReference type="EMBL" id="JASCZI010000050">
    <property type="protein sequence ID" value="MED6107777.1"/>
    <property type="molecule type" value="Genomic_DNA"/>
</dbReference>
<proteinExistence type="predicted"/>
<evidence type="ECO:0000313" key="3">
    <source>
        <dbReference type="Proteomes" id="UP001341840"/>
    </source>
</evidence>
<comment type="caution">
    <text evidence="2">The sequence shown here is derived from an EMBL/GenBank/DDBJ whole genome shotgun (WGS) entry which is preliminary data.</text>
</comment>
<keyword evidence="3" id="KW-1185">Reference proteome</keyword>
<protein>
    <submittedName>
        <fullName evidence="2">Uncharacterized protein</fullName>
    </submittedName>
</protein>
<feature type="compositionally biased region" description="Basic and acidic residues" evidence="1">
    <location>
        <begin position="18"/>
        <end position="27"/>
    </location>
</feature>
<evidence type="ECO:0000256" key="1">
    <source>
        <dbReference type="SAM" id="MobiDB-lite"/>
    </source>
</evidence>
<name>A0ABU6Q7F4_9FABA</name>
<evidence type="ECO:0000313" key="2">
    <source>
        <dbReference type="EMBL" id="MED6107777.1"/>
    </source>
</evidence>